<dbReference type="Proteomes" id="UP000037558">
    <property type="component" value="Unassembled WGS sequence"/>
</dbReference>
<dbReference type="PATRIC" id="fig|284581.3.peg.1685"/>
<name>A0A0M0LC75_9BACI</name>
<dbReference type="AlphaFoldDB" id="A0A0M0LC75"/>
<reference evidence="3" key="1">
    <citation type="submission" date="2015-08" db="EMBL/GenBank/DDBJ databases">
        <title>Fjat-14210 dsm16467.</title>
        <authorList>
            <person name="Liu B."/>
            <person name="Wang J."/>
            <person name="Zhu Y."/>
            <person name="Liu G."/>
            <person name="Chen Q."/>
            <person name="Chen Z."/>
            <person name="Lan J."/>
            <person name="Che J."/>
            <person name="Ge C."/>
            <person name="Shi H."/>
            <person name="Pan Z."/>
            <person name="Liu X."/>
        </authorList>
    </citation>
    <scope>NUCLEOTIDE SEQUENCE [LARGE SCALE GENOMIC DNA]</scope>
    <source>
        <strain evidence="3">DSM 16467</strain>
    </source>
</reference>
<feature type="transmembrane region" description="Helical" evidence="1">
    <location>
        <begin position="67"/>
        <end position="90"/>
    </location>
</feature>
<evidence type="ECO:0000313" key="3">
    <source>
        <dbReference type="Proteomes" id="UP000037558"/>
    </source>
</evidence>
<comment type="caution">
    <text evidence="2">The sequence shown here is derived from an EMBL/GenBank/DDBJ whole genome shotgun (WGS) entry which is preliminary data.</text>
</comment>
<keyword evidence="3" id="KW-1185">Reference proteome</keyword>
<evidence type="ECO:0000256" key="1">
    <source>
        <dbReference type="SAM" id="Phobius"/>
    </source>
</evidence>
<accession>A0A0M0LC75</accession>
<dbReference type="OrthoDB" id="2932985at2"/>
<dbReference type="RefSeq" id="WP_053400203.1">
    <property type="nucleotide sequence ID" value="NZ_JAMAUM010000010.1"/>
</dbReference>
<protein>
    <submittedName>
        <fullName evidence="2">Uncharacterized protein</fullName>
    </submittedName>
</protein>
<gene>
    <name evidence="2" type="ORF">AMD01_04430</name>
</gene>
<dbReference type="EMBL" id="LILC01000004">
    <property type="protein sequence ID" value="KOO48636.1"/>
    <property type="molecule type" value="Genomic_DNA"/>
</dbReference>
<keyword evidence="1" id="KW-0472">Membrane</keyword>
<sequence>MNKKRLMILSILSLAYQYSFFHIYWIKDDLISLDPIMADIYWLTAGLFGVILGMYALLIYRALDSSSLVAIITFIIGILTLGLLILAALVTSM</sequence>
<organism evidence="2 3">
    <name type="scientific">Priestia koreensis</name>
    <dbReference type="NCBI Taxonomy" id="284581"/>
    <lineage>
        <taxon>Bacteria</taxon>
        <taxon>Bacillati</taxon>
        <taxon>Bacillota</taxon>
        <taxon>Bacilli</taxon>
        <taxon>Bacillales</taxon>
        <taxon>Bacillaceae</taxon>
        <taxon>Priestia</taxon>
    </lineage>
</organism>
<feature type="transmembrane region" description="Helical" evidence="1">
    <location>
        <begin position="7"/>
        <end position="25"/>
    </location>
</feature>
<feature type="transmembrane region" description="Helical" evidence="1">
    <location>
        <begin position="40"/>
        <end position="60"/>
    </location>
</feature>
<keyword evidence="1" id="KW-1133">Transmembrane helix</keyword>
<keyword evidence="1" id="KW-0812">Transmembrane</keyword>
<proteinExistence type="predicted"/>
<evidence type="ECO:0000313" key="2">
    <source>
        <dbReference type="EMBL" id="KOO48636.1"/>
    </source>
</evidence>